<organism evidence="1">
    <name type="scientific">marine metagenome</name>
    <dbReference type="NCBI Taxonomy" id="408172"/>
    <lineage>
        <taxon>unclassified sequences</taxon>
        <taxon>metagenomes</taxon>
        <taxon>ecological metagenomes</taxon>
    </lineage>
</organism>
<dbReference type="EMBL" id="UINC01195421">
    <property type="protein sequence ID" value="SVE11982.1"/>
    <property type="molecule type" value="Genomic_DNA"/>
</dbReference>
<name>A0A383AW88_9ZZZZ</name>
<accession>A0A383AW88</accession>
<feature type="non-terminal residue" evidence="1">
    <location>
        <position position="38"/>
    </location>
</feature>
<sequence length="38" mass="4447">MNIFFVQTKDKPTNKKTSIPYQFFNKLPVDEIGQNITT</sequence>
<dbReference type="AlphaFoldDB" id="A0A383AW88"/>
<proteinExistence type="predicted"/>
<evidence type="ECO:0000313" key="1">
    <source>
        <dbReference type="EMBL" id="SVE11982.1"/>
    </source>
</evidence>
<protein>
    <submittedName>
        <fullName evidence="1">Uncharacterized protein</fullName>
    </submittedName>
</protein>
<gene>
    <name evidence="1" type="ORF">METZ01_LOCUS464836</name>
</gene>
<reference evidence="1" key="1">
    <citation type="submission" date="2018-05" db="EMBL/GenBank/DDBJ databases">
        <authorList>
            <person name="Lanie J.A."/>
            <person name="Ng W.-L."/>
            <person name="Kazmierczak K.M."/>
            <person name="Andrzejewski T.M."/>
            <person name="Davidsen T.M."/>
            <person name="Wayne K.J."/>
            <person name="Tettelin H."/>
            <person name="Glass J.I."/>
            <person name="Rusch D."/>
            <person name="Podicherti R."/>
            <person name="Tsui H.-C.T."/>
            <person name="Winkler M.E."/>
        </authorList>
    </citation>
    <scope>NUCLEOTIDE SEQUENCE</scope>
</reference>